<sequence>MKVGKSWINWMSKVSIFREEASRLKIMTRVVLLKIMGVRKSKMSWAINTWKEMINEWNSRRVVVKRFFGMVLQKELRKGWRKWWRVVGEDRMEESRRKNVREFDRYQDELVSLKNSASKIILMVIRKNCNNRIRKYLIVWKKSIDSLKRAEYSKIKTMRNIVVFLRSKESSELGFWFVKWRSKSDSIEIAWRTAWYTADAFCRRRVMCVWIIWRDEVFRMKLVKKAVVRTVASFKGRMMRDAWRSWKAEFKFAVQRERVVFGAIARIQKRAVFGAWSLWKKNTFTFKAHRIGAKIAYSLLCRVLRRATLNSFMRWKSLAFECSSRNKGRLISAKIVYSVLARLANHTLLWAFKILRMKTVGGRKILVGLMLRRTKDLREWRLRRGLGRWRRWMDFVRRELLLGAEVGIAKRSSAARIARVLEVVVGGELRRSFRHWWRMLRQSTVQSQSLKRISKMLRTKDKMKMADLFHRWKTPRSLQVCKFQACFIMQKHFFRQLRESLRRWRERTLCELRKKDNKTASSDVFFENLKTIRLGHKKERKKIGARLICFLYDECTVKKQLQYGFGRWKGHSAVP</sequence>
<gene>
    <name evidence="1" type="ORF">TrLO_g8210</name>
</gene>
<evidence type="ECO:0000313" key="1">
    <source>
        <dbReference type="EMBL" id="GMH47638.1"/>
    </source>
</evidence>
<dbReference type="AlphaFoldDB" id="A0A9W7DR23"/>
<dbReference type="EMBL" id="BRXW01000358">
    <property type="protein sequence ID" value="GMH47638.1"/>
    <property type="molecule type" value="Genomic_DNA"/>
</dbReference>
<keyword evidence="2" id="KW-1185">Reference proteome</keyword>
<dbReference type="Proteomes" id="UP001165122">
    <property type="component" value="Unassembled WGS sequence"/>
</dbReference>
<protein>
    <submittedName>
        <fullName evidence="1">Uncharacterized protein</fullName>
    </submittedName>
</protein>
<accession>A0A9W7DR23</accession>
<proteinExistence type="predicted"/>
<comment type="caution">
    <text evidence="1">The sequence shown here is derived from an EMBL/GenBank/DDBJ whole genome shotgun (WGS) entry which is preliminary data.</text>
</comment>
<organism evidence="1 2">
    <name type="scientific">Triparma laevis f. longispina</name>
    <dbReference type="NCBI Taxonomy" id="1714387"/>
    <lineage>
        <taxon>Eukaryota</taxon>
        <taxon>Sar</taxon>
        <taxon>Stramenopiles</taxon>
        <taxon>Ochrophyta</taxon>
        <taxon>Bolidophyceae</taxon>
        <taxon>Parmales</taxon>
        <taxon>Triparmaceae</taxon>
        <taxon>Triparma</taxon>
    </lineage>
</organism>
<evidence type="ECO:0000313" key="2">
    <source>
        <dbReference type="Proteomes" id="UP001165122"/>
    </source>
</evidence>
<dbReference type="OrthoDB" id="10553390at2759"/>
<name>A0A9W7DR23_9STRA</name>
<reference evidence="2" key="1">
    <citation type="journal article" date="2023" name="Commun. Biol.">
        <title>Genome analysis of Parmales, the sister group of diatoms, reveals the evolutionary specialization of diatoms from phago-mixotrophs to photoautotrophs.</title>
        <authorList>
            <person name="Ban H."/>
            <person name="Sato S."/>
            <person name="Yoshikawa S."/>
            <person name="Yamada K."/>
            <person name="Nakamura Y."/>
            <person name="Ichinomiya M."/>
            <person name="Sato N."/>
            <person name="Blanc-Mathieu R."/>
            <person name="Endo H."/>
            <person name="Kuwata A."/>
            <person name="Ogata H."/>
        </authorList>
    </citation>
    <scope>NUCLEOTIDE SEQUENCE [LARGE SCALE GENOMIC DNA]</scope>
    <source>
        <strain evidence="2">NIES 3700</strain>
    </source>
</reference>